<dbReference type="EMBL" id="CP026095">
    <property type="protein sequence ID" value="AZV43343.1"/>
    <property type="molecule type" value="Genomic_DNA"/>
</dbReference>
<gene>
    <name evidence="1" type="ORF">BAOM_2734</name>
</gene>
<reference evidence="1 2" key="1">
    <citation type="submission" date="2018-01" db="EMBL/GenBank/DDBJ databases">
        <title>Bacillus asahii Genome sequencing and assembly.</title>
        <authorList>
            <person name="Jiang H."/>
            <person name="Feng Y."/>
            <person name="Zhao F."/>
            <person name="Lin X."/>
        </authorList>
    </citation>
    <scope>NUCLEOTIDE SEQUENCE [LARGE SCALE GENOMIC DNA]</scope>
    <source>
        <strain evidence="1 2">OM18</strain>
    </source>
</reference>
<name>A0A3T0KST9_9BACI</name>
<protein>
    <submittedName>
        <fullName evidence="1">Uncharacterized protein</fullName>
    </submittedName>
</protein>
<organism evidence="1 2">
    <name type="scientific">Peribacillus asahii</name>
    <dbReference type="NCBI Taxonomy" id="228899"/>
    <lineage>
        <taxon>Bacteria</taxon>
        <taxon>Bacillati</taxon>
        <taxon>Bacillota</taxon>
        <taxon>Bacilli</taxon>
        <taxon>Bacillales</taxon>
        <taxon>Bacillaceae</taxon>
        <taxon>Peribacillus</taxon>
    </lineage>
</organism>
<proteinExistence type="predicted"/>
<dbReference type="AlphaFoldDB" id="A0A3T0KST9"/>
<evidence type="ECO:0000313" key="1">
    <source>
        <dbReference type="EMBL" id="AZV43343.1"/>
    </source>
</evidence>
<evidence type="ECO:0000313" key="2">
    <source>
        <dbReference type="Proteomes" id="UP000283095"/>
    </source>
</evidence>
<dbReference type="Proteomes" id="UP000283095">
    <property type="component" value="Chromosome"/>
</dbReference>
<sequence length="45" mass="5350">MLVSLFWDAKEYYGKPLEVDTILVIRIQKGDFVIYSKTTIYYKNS</sequence>
<accession>A0A3T0KST9</accession>
<dbReference type="KEGG" id="pasa:BAOM_2734"/>